<keyword evidence="5" id="KW-0813">Transport</keyword>
<feature type="domain" description="ABC3 transporter permease C-terminal" evidence="12">
    <location>
        <begin position="246"/>
        <end position="356"/>
    </location>
</feature>
<keyword evidence="6" id="KW-1003">Cell membrane</keyword>
<sequence>MMNMFLALKEMRYAKLRYGLIIGIMLLVSYVVFLLSGLASGLAQEFMQAADDWQADTVVLAKDANKSLNASQLTLQDFNDVKTTSKKAPISIYNGAAKLDKKTTDITLFGTSSDAFMLPKVTKGSNDLKKNDIIISQNLADEGYQIGDKITIGKYEEKLTVVGIFKATYYTVTPVIYADTETFVNVKYNGQLPQDNTQMPINGILVKKGSPDLTSDQKEDLDALSLSDFIEAIPGYSAQNLTLNGMIYFLFIVVTAVIGIFMYVMTLQKTATFGIMKAEGISTGFIAKSIIAQSFMVGVMGVIGAAVLAFLTSLILPSAMPFQIVTNDWLLYGVVLIVVAVIGGLFSIRTVTKVDPITAIGG</sequence>
<dbReference type="GO" id="GO:0005886">
    <property type="term" value="C:plasma membrane"/>
    <property type="evidence" value="ECO:0007669"/>
    <property type="project" value="UniProtKB-SubCell"/>
</dbReference>
<evidence type="ECO:0000259" key="13">
    <source>
        <dbReference type="Pfam" id="PF12704"/>
    </source>
</evidence>
<keyword evidence="9 11" id="KW-0472">Membrane</keyword>
<protein>
    <recommendedName>
        <fullName evidence="4">Putative hemin transport system permease protein HrtB</fullName>
    </recommendedName>
</protein>
<comment type="similarity">
    <text evidence="2">Belongs to the ABC-4 integral membrane protein family. HrtB subfamily.</text>
</comment>
<comment type="subcellular location">
    <subcellularLocation>
        <location evidence="1">Cell membrane</location>
        <topology evidence="1">Multi-pass membrane protein</topology>
    </subcellularLocation>
</comment>
<evidence type="ECO:0000256" key="8">
    <source>
        <dbReference type="ARBA" id="ARBA00022989"/>
    </source>
</evidence>
<comment type="caution">
    <text evidence="14">The sequence shown here is derived from an EMBL/GenBank/DDBJ whole genome shotgun (WGS) entry which is preliminary data.</text>
</comment>
<accession>A0A1L8R6Q3</accession>
<dbReference type="PANTHER" id="PTHR43738:SF1">
    <property type="entry name" value="HEMIN TRANSPORT SYSTEM PERMEASE PROTEIN HRTB-RELATED"/>
    <property type="match status" value="1"/>
</dbReference>
<dbReference type="AlphaFoldDB" id="A0A1L8R6Q3"/>
<evidence type="ECO:0000256" key="3">
    <source>
        <dbReference type="ARBA" id="ARBA00011131"/>
    </source>
</evidence>
<dbReference type="InterPro" id="IPR051125">
    <property type="entry name" value="ABC-4/HrtB_transporter"/>
</dbReference>
<evidence type="ECO:0000256" key="2">
    <source>
        <dbReference type="ARBA" id="ARBA00008697"/>
    </source>
</evidence>
<comment type="function">
    <text evidence="10">Part of the ABC transporter complex hrt involved in hemin import. Responsible for the translocation of the substrate across the membrane.</text>
</comment>
<keyword evidence="8 11" id="KW-1133">Transmembrane helix</keyword>
<feature type="transmembrane region" description="Helical" evidence="11">
    <location>
        <begin position="295"/>
        <end position="317"/>
    </location>
</feature>
<dbReference type="EMBL" id="JXKG01000007">
    <property type="protein sequence ID" value="OJG15449.1"/>
    <property type="molecule type" value="Genomic_DNA"/>
</dbReference>
<organism evidence="14 15">
    <name type="scientific">Enterococcus canintestini</name>
    <dbReference type="NCBI Taxonomy" id="317010"/>
    <lineage>
        <taxon>Bacteria</taxon>
        <taxon>Bacillati</taxon>
        <taxon>Bacillota</taxon>
        <taxon>Bacilli</taxon>
        <taxon>Lactobacillales</taxon>
        <taxon>Enterococcaceae</taxon>
        <taxon>Enterococcus</taxon>
    </lineage>
</organism>
<dbReference type="Pfam" id="PF02687">
    <property type="entry name" value="FtsX"/>
    <property type="match status" value="1"/>
</dbReference>
<dbReference type="Pfam" id="PF12704">
    <property type="entry name" value="MacB_PCD"/>
    <property type="match status" value="1"/>
</dbReference>
<gene>
    <name evidence="14" type="ORF">RU96_GL002262</name>
</gene>
<evidence type="ECO:0000256" key="10">
    <source>
        <dbReference type="ARBA" id="ARBA00024973"/>
    </source>
</evidence>
<dbReference type="InterPro" id="IPR003838">
    <property type="entry name" value="ABC3_permease_C"/>
</dbReference>
<evidence type="ECO:0000256" key="6">
    <source>
        <dbReference type="ARBA" id="ARBA00022475"/>
    </source>
</evidence>
<evidence type="ECO:0000313" key="14">
    <source>
        <dbReference type="EMBL" id="OJG15449.1"/>
    </source>
</evidence>
<feature type="domain" description="MacB-like periplasmic core" evidence="13">
    <location>
        <begin position="19"/>
        <end position="194"/>
    </location>
</feature>
<dbReference type="STRING" id="317010.RU96_GL002262"/>
<evidence type="ECO:0000256" key="4">
    <source>
        <dbReference type="ARBA" id="ARBA00016962"/>
    </source>
</evidence>
<evidence type="ECO:0000256" key="7">
    <source>
        <dbReference type="ARBA" id="ARBA00022692"/>
    </source>
</evidence>
<proteinExistence type="inferred from homology"/>
<reference evidence="14 15" key="1">
    <citation type="submission" date="2014-12" db="EMBL/GenBank/DDBJ databases">
        <title>Draft genome sequences of 29 type strains of Enterococci.</title>
        <authorList>
            <person name="Zhong Z."/>
            <person name="Sun Z."/>
            <person name="Liu W."/>
            <person name="Zhang W."/>
            <person name="Zhang H."/>
        </authorList>
    </citation>
    <scope>NUCLEOTIDE SEQUENCE [LARGE SCALE GENOMIC DNA]</scope>
    <source>
        <strain evidence="14 15">DSM 21207</strain>
    </source>
</reference>
<evidence type="ECO:0000259" key="12">
    <source>
        <dbReference type="Pfam" id="PF02687"/>
    </source>
</evidence>
<dbReference type="PANTHER" id="PTHR43738">
    <property type="entry name" value="ABC TRANSPORTER, MEMBRANE PROTEIN"/>
    <property type="match status" value="1"/>
</dbReference>
<comment type="subunit">
    <text evidence="3">The complex is composed of two ATP-binding proteins (HrtA), two transmembrane proteins (HrtB) and a solute-binding protein.</text>
</comment>
<dbReference type="Proteomes" id="UP000182835">
    <property type="component" value="Unassembled WGS sequence"/>
</dbReference>
<name>A0A1L8R6Q3_9ENTE</name>
<evidence type="ECO:0000256" key="9">
    <source>
        <dbReference type="ARBA" id="ARBA00023136"/>
    </source>
</evidence>
<keyword evidence="7 11" id="KW-0812">Transmembrane</keyword>
<feature type="transmembrane region" description="Helical" evidence="11">
    <location>
        <begin position="329"/>
        <end position="348"/>
    </location>
</feature>
<evidence type="ECO:0000256" key="5">
    <source>
        <dbReference type="ARBA" id="ARBA00022448"/>
    </source>
</evidence>
<evidence type="ECO:0000256" key="11">
    <source>
        <dbReference type="SAM" id="Phobius"/>
    </source>
</evidence>
<evidence type="ECO:0000256" key="1">
    <source>
        <dbReference type="ARBA" id="ARBA00004651"/>
    </source>
</evidence>
<evidence type="ECO:0000313" key="15">
    <source>
        <dbReference type="Proteomes" id="UP000182835"/>
    </source>
</evidence>
<dbReference type="InterPro" id="IPR025857">
    <property type="entry name" value="MacB_PCD"/>
</dbReference>
<feature type="transmembrane region" description="Helical" evidence="11">
    <location>
        <begin position="246"/>
        <end position="267"/>
    </location>
</feature>